<sequence>MVAFGQNRRHNAFQLNNAVRFYACGVSDRVHEYLNYLGLSSSLKTAISALKSLARESARDFRRAMTIQDGLIAPKMCIDNIDIEQRVHQQSIGTQMKTLRGTWGYIHLPNQKLLETLDTAELDLAAFKLALNKVDSIIIEPHMFLPTPDEEQHEIQVWKSQIACVLQKYIAMPADKASAVSTDPPVIEQIAHGAPDLLMMKLMEASDNLAEGVGQVFQSLINQSGLDVEEFFTRLQPMDGDLATVQNFNFLQSQQGPSKGPHNALDNIFFQLGASHTLWNVGSTIFSHHFGDTSNSTNCGAWQHLEALGFPSEKAIQKKDFTLMINQMERVFEANIYYCLRVIMQENCKKPAPEIKNIPTDQWNSIIEECYDHFCSPQARSLAAAMESPKLSNNLIQLHDFSTVVEAKQSMKSGDAGRLILIWKKWSLMSQALTGLTNYSSYLPRMVLLLMVFLPPSLSKYLRHVLLISPSGRPGHFVAKDFWLEIQNYWIKFLYNHSGTGTQIDCLQDVFSPNIFLVSYTTGPVF</sequence>
<evidence type="ECO:0000313" key="3">
    <source>
        <dbReference type="Proteomes" id="UP000008783"/>
    </source>
</evidence>
<accession>E3LAT5</accession>
<dbReference type="InParanoid" id="E3LAT5"/>
<dbReference type="KEGG" id="pgr:PGTG_19555"/>
<dbReference type="Pfam" id="PF20231">
    <property type="entry name" value="DUF6589"/>
    <property type="match status" value="1"/>
</dbReference>
<evidence type="ECO:0000259" key="1">
    <source>
        <dbReference type="Pfam" id="PF20231"/>
    </source>
</evidence>
<keyword evidence="3" id="KW-1185">Reference proteome</keyword>
<reference key="1">
    <citation type="submission" date="2007-01" db="EMBL/GenBank/DDBJ databases">
        <title>The Genome Sequence of Puccinia graminis f. sp. tritici Strain CRL 75-36-700-3.</title>
        <authorList>
            <consortium name="The Broad Institute Genome Sequencing Platform"/>
            <person name="Birren B."/>
            <person name="Lander E."/>
            <person name="Galagan J."/>
            <person name="Nusbaum C."/>
            <person name="Devon K."/>
            <person name="Cuomo C."/>
            <person name="Jaffe D."/>
            <person name="Butler J."/>
            <person name="Alvarez P."/>
            <person name="Gnerre S."/>
            <person name="Grabherr M."/>
            <person name="Mauceli E."/>
            <person name="Brockman W."/>
            <person name="Young S."/>
            <person name="LaButti K."/>
            <person name="Sykes S."/>
            <person name="DeCaprio D."/>
            <person name="Crawford M."/>
            <person name="Koehrsen M."/>
            <person name="Engels R."/>
            <person name="Montgomery P."/>
            <person name="Pearson M."/>
            <person name="Howarth C."/>
            <person name="Larson L."/>
            <person name="White J."/>
            <person name="Zeng Q."/>
            <person name="Kodira C."/>
            <person name="Yandava C."/>
            <person name="Alvarado L."/>
            <person name="O'Leary S."/>
            <person name="Szabo L."/>
            <person name="Dean R."/>
            <person name="Schein J."/>
        </authorList>
    </citation>
    <scope>NUCLEOTIDE SEQUENCE</scope>
    <source>
        <strain>CRL 75-36-700-3</strain>
    </source>
</reference>
<dbReference type="HOGENOM" id="CLU_009176_0_0_1"/>
<proteinExistence type="predicted"/>
<evidence type="ECO:0000313" key="2">
    <source>
        <dbReference type="EMBL" id="EFP93660.2"/>
    </source>
</evidence>
<dbReference type="AlphaFoldDB" id="E3LAT5"/>
<gene>
    <name evidence="2" type="ORF">PGTG_19555</name>
</gene>
<name>E3LAT5_PUCGT</name>
<dbReference type="VEuPathDB" id="FungiDB:PGTG_19555"/>
<dbReference type="RefSeq" id="XP_003338079.2">
    <property type="nucleotide sequence ID" value="XM_003338031.2"/>
</dbReference>
<feature type="domain" description="DUF6589" evidence="1">
    <location>
        <begin position="140"/>
        <end position="518"/>
    </location>
</feature>
<dbReference type="eggNOG" id="ENOG502SCRC">
    <property type="taxonomic scope" value="Eukaryota"/>
</dbReference>
<dbReference type="InterPro" id="IPR046496">
    <property type="entry name" value="DUF6589"/>
</dbReference>
<organism evidence="2 3">
    <name type="scientific">Puccinia graminis f. sp. tritici (strain CRL 75-36-700-3 / race SCCL)</name>
    <name type="common">Black stem rust fungus</name>
    <dbReference type="NCBI Taxonomy" id="418459"/>
    <lineage>
        <taxon>Eukaryota</taxon>
        <taxon>Fungi</taxon>
        <taxon>Dikarya</taxon>
        <taxon>Basidiomycota</taxon>
        <taxon>Pucciniomycotina</taxon>
        <taxon>Pucciniomycetes</taxon>
        <taxon>Pucciniales</taxon>
        <taxon>Pucciniaceae</taxon>
        <taxon>Puccinia</taxon>
    </lineage>
</organism>
<dbReference type="EMBL" id="DS178402">
    <property type="protein sequence ID" value="EFP93660.2"/>
    <property type="molecule type" value="Genomic_DNA"/>
</dbReference>
<protein>
    <recommendedName>
        <fullName evidence="1">DUF6589 domain-containing protein</fullName>
    </recommendedName>
</protein>
<dbReference type="Proteomes" id="UP000008783">
    <property type="component" value="Unassembled WGS sequence"/>
</dbReference>
<dbReference type="OrthoDB" id="2504766at2759"/>
<dbReference type="GeneID" id="10534949"/>
<reference evidence="3" key="2">
    <citation type="journal article" date="2011" name="Proc. Natl. Acad. Sci. U.S.A.">
        <title>Obligate biotrophy features unraveled by the genomic analysis of rust fungi.</title>
        <authorList>
            <person name="Duplessis S."/>
            <person name="Cuomo C.A."/>
            <person name="Lin Y.-C."/>
            <person name="Aerts A."/>
            <person name="Tisserant E."/>
            <person name="Veneault-Fourrey C."/>
            <person name="Joly D.L."/>
            <person name="Hacquard S."/>
            <person name="Amselem J."/>
            <person name="Cantarel B.L."/>
            <person name="Chiu R."/>
            <person name="Coutinho P.M."/>
            <person name="Feau N."/>
            <person name="Field M."/>
            <person name="Frey P."/>
            <person name="Gelhaye E."/>
            <person name="Goldberg J."/>
            <person name="Grabherr M.G."/>
            <person name="Kodira C.D."/>
            <person name="Kohler A."/>
            <person name="Kuees U."/>
            <person name="Lindquist E.A."/>
            <person name="Lucas S.M."/>
            <person name="Mago R."/>
            <person name="Mauceli E."/>
            <person name="Morin E."/>
            <person name="Murat C."/>
            <person name="Pangilinan J.L."/>
            <person name="Park R."/>
            <person name="Pearson M."/>
            <person name="Quesneville H."/>
            <person name="Rouhier N."/>
            <person name="Sakthikumar S."/>
            <person name="Salamov A.A."/>
            <person name="Schmutz J."/>
            <person name="Selles B."/>
            <person name="Shapiro H."/>
            <person name="Tanguay P."/>
            <person name="Tuskan G.A."/>
            <person name="Henrissat B."/>
            <person name="Van de Peer Y."/>
            <person name="Rouze P."/>
            <person name="Ellis J.G."/>
            <person name="Dodds P.N."/>
            <person name="Schein J.E."/>
            <person name="Zhong S."/>
            <person name="Hamelin R.C."/>
            <person name="Grigoriev I.V."/>
            <person name="Szabo L.J."/>
            <person name="Martin F."/>
        </authorList>
    </citation>
    <scope>NUCLEOTIDE SEQUENCE [LARGE SCALE GENOMIC DNA]</scope>
    <source>
        <strain evidence="3">CRL 75-36-700-3 / race SCCL</strain>
    </source>
</reference>